<dbReference type="GO" id="GO:0016787">
    <property type="term" value="F:hydrolase activity"/>
    <property type="evidence" value="ECO:0007669"/>
    <property type="project" value="UniProtKB-KW"/>
</dbReference>
<dbReference type="InterPro" id="IPR050513">
    <property type="entry name" value="RavA_ATPases"/>
</dbReference>
<dbReference type="Gene3D" id="3.40.50.300">
    <property type="entry name" value="P-loop containing nucleotide triphosphate hydrolases"/>
    <property type="match status" value="1"/>
</dbReference>
<feature type="domain" description="AAA+ ATPase" evidence="1">
    <location>
        <begin position="45"/>
        <end position="185"/>
    </location>
</feature>
<evidence type="ECO:0000313" key="2">
    <source>
        <dbReference type="EMBL" id="MBB4098081.1"/>
    </source>
</evidence>
<proteinExistence type="predicted"/>
<dbReference type="Pfam" id="PF20030">
    <property type="entry name" value="bpMoxR"/>
    <property type="match status" value="1"/>
</dbReference>
<dbReference type="InterPro" id="IPR003593">
    <property type="entry name" value="AAA+_ATPase"/>
</dbReference>
<evidence type="ECO:0000259" key="1">
    <source>
        <dbReference type="SMART" id="SM00382"/>
    </source>
</evidence>
<dbReference type="CDD" id="cd00009">
    <property type="entry name" value="AAA"/>
    <property type="match status" value="1"/>
</dbReference>
<dbReference type="PANTHER" id="PTHR32204">
    <property type="entry name" value="ATPASE RAVA"/>
    <property type="match status" value="1"/>
</dbReference>
<dbReference type="EC" id="3.6.3.-" evidence="2"/>
<dbReference type="EMBL" id="JACIEH010000001">
    <property type="protein sequence ID" value="MBB4098081.1"/>
    <property type="molecule type" value="Genomic_DNA"/>
</dbReference>
<dbReference type="InterPro" id="IPR045427">
    <property type="entry name" value="MoxR"/>
</dbReference>
<dbReference type="SUPFAM" id="SSF52540">
    <property type="entry name" value="P-loop containing nucleoside triphosphate hydrolases"/>
    <property type="match status" value="1"/>
</dbReference>
<name>A0A7W6JR85_9SPHN</name>
<comment type="caution">
    <text evidence="2">The sequence shown here is derived from an EMBL/GenBank/DDBJ whole genome shotgun (WGS) entry which is preliminary data.</text>
</comment>
<dbReference type="PANTHER" id="PTHR32204:SF0">
    <property type="entry name" value="ATPASE RAVA"/>
    <property type="match status" value="1"/>
</dbReference>
<protein>
    <submittedName>
        <fullName evidence="2">MoxR-like ATPase</fullName>
        <ecNumber evidence="2">3.6.3.-</ecNumber>
    </submittedName>
</protein>
<dbReference type="AlphaFoldDB" id="A0A7W6JR85"/>
<evidence type="ECO:0000313" key="3">
    <source>
        <dbReference type="Proteomes" id="UP000557392"/>
    </source>
</evidence>
<keyword evidence="3" id="KW-1185">Reference proteome</keyword>
<dbReference type="RefSeq" id="WP_183996238.1">
    <property type="nucleotide sequence ID" value="NZ_JACIEH010000001.1"/>
</dbReference>
<dbReference type="InterPro" id="IPR027417">
    <property type="entry name" value="P-loop_NTPase"/>
</dbReference>
<organism evidence="2 3">
    <name type="scientific">Sphingomonas kyeonggiensis</name>
    <dbReference type="NCBI Taxonomy" id="1268553"/>
    <lineage>
        <taxon>Bacteria</taxon>
        <taxon>Pseudomonadati</taxon>
        <taxon>Pseudomonadota</taxon>
        <taxon>Alphaproteobacteria</taxon>
        <taxon>Sphingomonadales</taxon>
        <taxon>Sphingomonadaceae</taxon>
        <taxon>Sphingomonas</taxon>
    </lineage>
</organism>
<dbReference type="SMART" id="SM00382">
    <property type="entry name" value="AAA"/>
    <property type="match status" value="1"/>
</dbReference>
<dbReference type="Proteomes" id="UP000557392">
    <property type="component" value="Unassembled WGS sequence"/>
</dbReference>
<sequence>MHVSAERQRVITGAVSQVNAHLDALSAQFVSRRALLELVMLGLISREHVLLIGPPGTGKSAAVQAIAASVDAVSFEYLIGRFTEPSELFGALDLAALKDGQVKPVTQGMLPEADIAFLDEIFLGSTAILNSLLKILNERTYRRGQYSMKTPLISCVAASNAMPEDTLLAAFADRFLLTMFVDPVGEHELPELLRSGWAAAGQPAPIAPIGKAVIAELHEAALAIDLSGVHEAYAHIVRKIRLTGVTLSDRKIVKGQKLIAAAALLRGATAAGPEDLWPITYLVQSKAQQEEARETLAAELKHSFNPVLADSLGHATYGPTAHAAHLADQATALLESRPALVTDPLHEIWLVRLETMLTRIDAAFDAKNLPQQLRAIRGSLETVLEAHSNGATAKDAAPEAVSAETA</sequence>
<keyword evidence="2" id="KW-0378">Hydrolase</keyword>
<accession>A0A7W6JR85</accession>
<reference evidence="2 3" key="1">
    <citation type="submission" date="2020-08" db="EMBL/GenBank/DDBJ databases">
        <title>Genomic Encyclopedia of Type Strains, Phase IV (KMG-IV): sequencing the most valuable type-strain genomes for metagenomic binning, comparative biology and taxonomic classification.</title>
        <authorList>
            <person name="Goeker M."/>
        </authorList>
    </citation>
    <scope>NUCLEOTIDE SEQUENCE [LARGE SCALE GENOMIC DNA]</scope>
    <source>
        <strain evidence="2 3">DSM 101806</strain>
    </source>
</reference>
<gene>
    <name evidence="2" type="ORF">GGR46_001614</name>
</gene>